<protein>
    <submittedName>
        <fullName evidence="3">Uncharacterized protein</fullName>
    </submittedName>
</protein>
<name>A0A8E2DPB1_9APHY</name>
<evidence type="ECO:0000256" key="2">
    <source>
        <dbReference type="SAM" id="MobiDB-lite"/>
    </source>
</evidence>
<feature type="coiled-coil region" evidence="1">
    <location>
        <begin position="371"/>
        <end position="398"/>
    </location>
</feature>
<evidence type="ECO:0000256" key="1">
    <source>
        <dbReference type="SAM" id="Coils"/>
    </source>
</evidence>
<proteinExistence type="predicted"/>
<keyword evidence="4" id="KW-1185">Reference proteome</keyword>
<evidence type="ECO:0000313" key="3">
    <source>
        <dbReference type="EMBL" id="OCH93270.1"/>
    </source>
</evidence>
<dbReference type="OrthoDB" id="2756479at2759"/>
<feature type="region of interest" description="Disordered" evidence="2">
    <location>
        <begin position="804"/>
        <end position="823"/>
    </location>
</feature>
<reference evidence="3 4" key="1">
    <citation type="submission" date="2016-07" db="EMBL/GenBank/DDBJ databases">
        <title>Draft genome of the white-rot fungus Obba rivulosa 3A-2.</title>
        <authorList>
            <consortium name="DOE Joint Genome Institute"/>
            <person name="Miettinen O."/>
            <person name="Riley R."/>
            <person name="Acob R."/>
            <person name="Barry K."/>
            <person name="Cullen D."/>
            <person name="De Vries R."/>
            <person name="Hainaut M."/>
            <person name="Hatakka A."/>
            <person name="Henrissat B."/>
            <person name="Hilden K."/>
            <person name="Kuo R."/>
            <person name="Labutti K."/>
            <person name="Lipzen A."/>
            <person name="Makela M.R."/>
            <person name="Sandor L."/>
            <person name="Spatafora J.W."/>
            <person name="Grigoriev I.V."/>
            <person name="Hibbett D.S."/>
        </authorList>
    </citation>
    <scope>NUCLEOTIDE SEQUENCE [LARGE SCALE GENOMIC DNA]</scope>
    <source>
        <strain evidence="3 4">3A-2</strain>
    </source>
</reference>
<dbReference type="EMBL" id="KV722357">
    <property type="protein sequence ID" value="OCH93270.1"/>
    <property type="molecule type" value="Genomic_DNA"/>
</dbReference>
<evidence type="ECO:0000313" key="4">
    <source>
        <dbReference type="Proteomes" id="UP000250043"/>
    </source>
</evidence>
<accession>A0A8E2DPB1</accession>
<feature type="compositionally biased region" description="Basic and acidic residues" evidence="2">
    <location>
        <begin position="679"/>
        <end position="688"/>
    </location>
</feature>
<feature type="compositionally biased region" description="Low complexity" evidence="2">
    <location>
        <begin position="488"/>
        <end position="497"/>
    </location>
</feature>
<feature type="region of interest" description="Disordered" evidence="2">
    <location>
        <begin position="678"/>
        <end position="700"/>
    </location>
</feature>
<dbReference type="Proteomes" id="UP000250043">
    <property type="component" value="Unassembled WGS sequence"/>
</dbReference>
<feature type="region of interest" description="Disordered" evidence="2">
    <location>
        <begin position="270"/>
        <end position="306"/>
    </location>
</feature>
<sequence length="910" mass="98874">MQAITSTCDGSPQSVPQASVSRIGHVAGQVPTTQLRVTTTAAGLQHPGSNVLPTPPPSASDPFADASLAFQLQANVRQRSATTPSNVEGSQFKSPLLPETARERFPSEQPMMTTVSATYSPAQTSRAPPHLISPQSASTLMARQYHPGQHIPLQNIPSQSQIRRRHSDVQVTGAQASIHQAGHPTASRQSLHNMQTLRQPAPVTHVPSGSHQSHLVGARPTVPTPGFNPYVLQHGAAVQNQISPQYFVTHPSGQVRGVDPTGPYAVPLIRHAGDPSNFTGHNAASAGPSQPSNTRPRNNLPIGTPEDWLPHAQKILGSTRTALDHVLQISERKLSEELQQLAAVAYEREVRVARDAQSRAAQAFLQAQSAVRERDEQIQRLSTQIAQAEETEEQYRGHLRKAFQALGLVQQACKRDREKNQELCEENMVLREAVARYAPDRWKTVSDILGPRSRGYSLPSTGNQTAVKVENNERDLSGAIKRNYVRAPLTPTSPSLPQSKAENLESSSSFHTQLELLLEPPAETPLVKAAEIMEELAPILTRIARSNTRPPHHDSAAPENPTAEHVSTGALQEDRPSSRSTSVVPPTPSSSASTIVIADEHIPNLDTVVSGQPAEANGNLSGSSASDRVMKTELTAAQLIPETFPQPEVIDLTDMPECATPPCLQLDLGELKSSIVPEGTRKRTRDTNEEPLYEQSKKRRLAVPETLAEAHRNVVSSDGGLPPPATTEYALHSAPVGAESNISAYHRSVDENGHLTLDVDVAEVQPHDPFARISALITNAVTNAPPPHSAPSVQLDVEKPKAPQTIFTSSPDTPATPDRSMPKRDLGFRHLQLIYKESKTSDGKEIYICRLCTARRERVQSSVVPASFPRSATWDVLSGHINREHPASRDNVVQMSAQRLAETILRMKDR</sequence>
<keyword evidence="1" id="KW-0175">Coiled coil</keyword>
<feature type="region of interest" description="Disordered" evidence="2">
    <location>
        <begin position="546"/>
        <end position="592"/>
    </location>
</feature>
<feature type="compositionally biased region" description="Low complexity" evidence="2">
    <location>
        <begin position="578"/>
        <end position="592"/>
    </location>
</feature>
<feature type="compositionally biased region" description="Polar residues" evidence="2">
    <location>
        <begin position="276"/>
        <end position="297"/>
    </location>
</feature>
<dbReference type="AlphaFoldDB" id="A0A8E2DPB1"/>
<feature type="compositionally biased region" description="Polar residues" evidence="2">
    <location>
        <begin position="498"/>
        <end position="507"/>
    </location>
</feature>
<gene>
    <name evidence="3" type="ORF">OBBRIDRAFT_338850</name>
</gene>
<feature type="region of interest" description="Disordered" evidence="2">
    <location>
        <begin position="484"/>
        <end position="507"/>
    </location>
</feature>
<organism evidence="3 4">
    <name type="scientific">Obba rivulosa</name>
    <dbReference type="NCBI Taxonomy" id="1052685"/>
    <lineage>
        <taxon>Eukaryota</taxon>
        <taxon>Fungi</taxon>
        <taxon>Dikarya</taxon>
        <taxon>Basidiomycota</taxon>
        <taxon>Agaricomycotina</taxon>
        <taxon>Agaricomycetes</taxon>
        <taxon>Polyporales</taxon>
        <taxon>Gelatoporiaceae</taxon>
        <taxon>Obba</taxon>
    </lineage>
</organism>